<dbReference type="OrthoDB" id="6251946at2759"/>
<keyword evidence="1" id="KW-0732">Signal</keyword>
<accession>A0A3P6V0U6</accession>
<name>A0A3P6V0U6_DIBLA</name>
<feature type="chain" id="PRO_5018231877" description="EB domain-containing protein" evidence="1">
    <location>
        <begin position="29"/>
        <end position="83"/>
    </location>
</feature>
<organism evidence="2 3">
    <name type="scientific">Dibothriocephalus latus</name>
    <name type="common">Fish tapeworm</name>
    <name type="synonym">Diphyllobothrium latum</name>
    <dbReference type="NCBI Taxonomy" id="60516"/>
    <lineage>
        <taxon>Eukaryota</taxon>
        <taxon>Metazoa</taxon>
        <taxon>Spiralia</taxon>
        <taxon>Lophotrochozoa</taxon>
        <taxon>Platyhelminthes</taxon>
        <taxon>Cestoda</taxon>
        <taxon>Eucestoda</taxon>
        <taxon>Diphyllobothriidea</taxon>
        <taxon>Diphyllobothriidae</taxon>
        <taxon>Dibothriocephalus</taxon>
    </lineage>
</organism>
<keyword evidence="3" id="KW-1185">Reference proteome</keyword>
<evidence type="ECO:0000256" key="1">
    <source>
        <dbReference type="SAM" id="SignalP"/>
    </source>
</evidence>
<dbReference type="AlphaFoldDB" id="A0A3P6V0U6"/>
<gene>
    <name evidence="2" type="ORF">DILT_LOCUS3539</name>
</gene>
<evidence type="ECO:0008006" key="4">
    <source>
        <dbReference type="Google" id="ProtNLM"/>
    </source>
</evidence>
<protein>
    <recommendedName>
        <fullName evidence="4">EB domain-containing protein</fullName>
    </recommendedName>
</protein>
<sequence length="83" mass="8872">MRAGILWPLSALELNILLVLSVASSSSAIQRMSAVNCQLLGDSVCSSLFGNSYCDRRKGECQCATNFLLISDGNDKLACNEGK</sequence>
<reference evidence="2 3" key="1">
    <citation type="submission" date="2018-11" db="EMBL/GenBank/DDBJ databases">
        <authorList>
            <consortium name="Pathogen Informatics"/>
        </authorList>
    </citation>
    <scope>NUCLEOTIDE SEQUENCE [LARGE SCALE GENOMIC DNA]</scope>
</reference>
<feature type="signal peptide" evidence="1">
    <location>
        <begin position="1"/>
        <end position="28"/>
    </location>
</feature>
<proteinExistence type="predicted"/>
<evidence type="ECO:0000313" key="2">
    <source>
        <dbReference type="EMBL" id="VDK84004.1"/>
    </source>
</evidence>
<evidence type="ECO:0000313" key="3">
    <source>
        <dbReference type="Proteomes" id="UP000281553"/>
    </source>
</evidence>
<dbReference type="Proteomes" id="UP000281553">
    <property type="component" value="Unassembled WGS sequence"/>
</dbReference>
<dbReference type="EMBL" id="UYRU01043825">
    <property type="protein sequence ID" value="VDK84004.1"/>
    <property type="molecule type" value="Genomic_DNA"/>
</dbReference>